<keyword evidence="1" id="KW-0472">Membrane</keyword>
<protein>
    <submittedName>
        <fullName evidence="2">Uncharacterized protein</fullName>
    </submittedName>
</protein>
<accession>H1Q1L5</accession>
<keyword evidence="1" id="KW-0812">Transmembrane</keyword>
<sequence>MEQETQVINDAIQTKCPSCGGMMEFSPKSHKLQCLYCGKTKDLDLTPVEVQENDFEEWAAKSDDNLNEETDTESAQIKCHQCGATTTLPPAKSSAKCAFCGTPLILQEAQIKRFWKPNYMLPFQISKDECNSNFQKWIKGKWYAVSALKKGNVQTENFKGIYIPFWTYDAETTTEYSGSRGDNRTVKEKDDDGNWVTTTITDWSPASGTVSRSFDDVIVPASTNVPFARANSKNEKWDLENVVPYNPEFLAGFMTEIYNIDFREAIDSAKGKMECEIKYDIEQDIGGDKQEIDYSHTEYSDIMFKLLMLPLWIGAFQYNGKTFNIFVNGRTGEVLGDYPINKFKVVITIIFGIILGCLLIYLTTLKD</sequence>
<dbReference type="HOGENOM" id="CLU_039030_1_0_10"/>
<gene>
    <name evidence="2" type="ORF">HMPREF9140_00803</name>
</gene>
<name>H1Q1L5_9BACT</name>
<dbReference type="STRING" id="883158.HMPREF9140_00803"/>
<dbReference type="PATRIC" id="fig|883158.3.peg.811"/>
<evidence type="ECO:0000313" key="2">
    <source>
        <dbReference type="EMBL" id="EHO71862.1"/>
    </source>
</evidence>
<dbReference type="eggNOG" id="COG1996">
    <property type="taxonomic scope" value="Bacteria"/>
</dbReference>
<organism evidence="2 3">
    <name type="scientific">Prevotella micans F0438</name>
    <dbReference type="NCBI Taxonomy" id="883158"/>
    <lineage>
        <taxon>Bacteria</taxon>
        <taxon>Pseudomonadati</taxon>
        <taxon>Bacteroidota</taxon>
        <taxon>Bacteroidia</taxon>
        <taxon>Bacteroidales</taxon>
        <taxon>Prevotellaceae</taxon>
        <taxon>Prevotella</taxon>
    </lineage>
</organism>
<evidence type="ECO:0000313" key="3">
    <source>
        <dbReference type="Proteomes" id="UP000016023"/>
    </source>
</evidence>
<comment type="caution">
    <text evidence="2">The sequence shown here is derived from an EMBL/GenBank/DDBJ whole genome shotgun (WGS) entry which is preliminary data.</text>
</comment>
<dbReference type="Proteomes" id="UP000016023">
    <property type="component" value="Unassembled WGS sequence"/>
</dbReference>
<feature type="transmembrane region" description="Helical" evidence="1">
    <location>
        <begin position="345"/>
        <end position="365"/>
    </location>
</feature>
<reference evidence="2 3" key="1">
    <citation type="submission" date="2011-12" db="EMBL/GenBank/DDBJ databases">
        <title>The Genome Sequence of Prevotella micans F0438.</title>
        <authorList>
            <consortium name="The Broad Institute Genome Sequencing Platform"/>
            <person name="Earl A."/>
            <person name="Ward D."/>
            <person name="Feldgarden M."/>
            <person name="Gevers D."/>
            <person name="Izard J."/>
            <person name="Baranova O.V."/>
            <person name="Blanton J.M."/>
            <person name="Wade W.G."/>
            <person name="Dewhirst F.E."/>
            <person name="Young S.K."/>
            <person name="Zeng Q."/>
            <person name="Gargeya S."/>
            <person name="Fitzgerald M."/>
            <person name="Haas B."/>
            <person name="Abouelleil A."/>
            <person name="Alvarado L."/>
            <person name="Arachchi H.M."/>
            <person name="Berlin A."/>
            <person name="Chapman S.B."/>
            <person name="Gearin G."/>
            <person name="Goldberg J."/>
            <person name="Griggs A."/>
            <person name="Gujja S."/>
            <person name="Hansen M."/>
            <person name="Heiman D."/>
            <person name="Howarth C."/>
            <person name="Larimer J."/>
            <person name="Lui A."/>
            <person name="MacDonald P.J.P."/>
            <person name="McCowen C."/>
            <person name="Montmayeur A."/>
            <person name="Murphy C."/>
            <person name="Neiman D."/>
            <person name="Pearson M."/>
            <person name="Priest M."/>
            <person name="Roberts A."/>
            <person name="Saif S."/>
            <person name="Shea T."/>
            <person name="Sisk P."/>
            <person name="Stolte C."/>
            <person name="Sykes S."/>
            <person name="Wortman J."/>
            <person name="Nusbaum C."/>
            <person name="Birren B."/>
        </authorList>
    </citation>
    <scope>NUCLEOTIDE SEQUENCE [LARGE SCALE GENOMIC DNA]</scope>
    <source>
        <strain evidence="2 3">F0438</strain>
    </source>
</reference>
<dbReference type="EMBL" id="AGWK01000026">
    <property type="protein sequence ID" value="EHO71862.1"/>
    <property type="molecule type" value="Genomic_DNA"/>
</dbReference>
<dbReference type="AlphaFoldDB" id="H1Q1L5"/>
<proteinExistence type="predicted"/>
<dbReference type="RefSeq" id="WP_006951900.1">
    <property type="nucleotide sequence ID" value="NZ_JH594521.1"/>
</dbReference>
<keyword evidence="3" id="KW-1185">Reference proteome</keyword>
<keyword evidence="1" id="KW-1133">Transmembrane helix</keyword>
<evidence type="ECO:0000256" key="1">
    <source>
        <dbReference type="SAM" id="Phobius"/>
    </source>
</evidence>